<evidence type="ECO:0000313" key="2">
    <source>
        <dbReference type="EMBL" id="KAF5802929.1"/>
    </source>
</evidence>
<dbReference type="Gramene" id="mRNA:HanXRQr2_Chr06g0265311">
    <property type="protein sequence ID" value="mRNA:HanXRQr2_Chr06g0265311"/>
    <property type="gene ID" value="HanXRQr2_Chr06g0265311"/>
</dbReference>
<gene>
    <name evidence="2" type="ORF">HanXRQr2_Chr06g0265311</name>
</gene>
<dbReference type="EMBL" id="MNCJ02000321">
    <property type="protein sequence ID" value="KAF5802929.1"/>
    <property type="molecule type" value="Genomic_DNA"/>
</dbReference>
<keyword evidence="3" id="KW-1185">Reference proteome</keyword>
<dbReference type="AlphaFoldDB" id="A0A9K3ITS6"/>
<proteinExistence type="predicted"/>
<reference evidence="2" key="1">
    <citation type="journal article" date="2017" name="Nature">
        <title>The sunflower genome provides insights into oil metabolism, flowering and Asterid evolution.</title>
        <authorList>
            <person name="Badouin H."/>
            <person name="Gouzy J."/>
            <person name="Grassa C.J."/>
            <person name="Murat F."/>
            <person name="Staton S.E."/>
            <person name="Cottret L."/>
            <person name="Lelandais-Briere C."/>
            <person name="Owens G.L."/>
            <person name="Carrere S."/>
            <person name="Mayjonade B."/>
            <person name="Legrand L."/>
            <person name="Gill N."/>
            <person name="Kane N.C."/>
            <person name="Bowers J.E."/>
            <person name="Hubner S."/>
            <person name="Bellec A."/>
            <person name="Berard A."/>
            <person name="Berges H."/>
            <person name="Blanchet N."/>
            <person name="Boniface M.C."/>
            <person name="Brunel D."/>
            <person name="Catrice O."/>
            <person name="Chaidir N."/>
            <person name="Claudel C."/>
            <person name="Donnadieu C."/>
            <person name="Faraut T."/>
            <person name="Fievet G."/>
            <person name="Helmstetter N."/>
            <person name="King M."/>
            <person name="Knapp S.J."/>
            <person name="Lai Z."/>
            <person name="Le Paslier M.C."/>
            <person name="Lippi Y."/>
            <person name="Lorenzon L."/>
            <person name="Mandel J.R."/>
            <person name="Marage G."/>
            <person name="Marchand G."/>
            <person name="Marquand E."/>
            <person name="Bret-Mestries E."/>
            <person name="Morien E."/>
            <person name="Nambeesan S."/>
            <person name="Nguyen T."/>
            <person name="Pegot-Espagnet P."/>
            <person name="Pouilly N."/>
            <person name="Raftis F."/>
            <person name="Sallet E."/>
            <person name="Schiex T."/>
            <person name="Thomas J."/>
            <person name="Vandecasteele C."/>
            <person name="Vares D."/>
            <person name="Vear F."/>
            <person name="Vautrin S."/>
            <person name="Crespi M."/>
            <person name="Mangin B."/>
            <person name="Burke J.M."/>
            <person name="Salse J."/>
            <person name="Munos S."/>
            <person name="Vincourt P."/>
            <person name="Rieseberg L.H."/>
            <person name="Langlade N.B."/>
        </authorList>
    </citation>
    <scope>NUCLEOTIDE SEQUENCE</scope>
    <source>
        <tissue evidence="2">Leaves</tissue>
    </source>
</reference>
<organism evidence="2 3">
    <name type="scientific">Helianthus annuus</name>
    <name type="common">Common sunflower</name>
    <dbReference type="NCBI Taxonomy" id="4232"/>
    <lineage>
        <taxon>Eukaryota</taxon>
        <taxon>Viridiplantae</taxon>
        <taxon>Streptophyta</taxon>
        <taxon>Embryophyta</taxon>
        <taxon>Tracheophyta</taxon>
        <taxon>Spermatophyta</taxon>
        <taxon>Magnoliopsida</taxon>
        <taxon>eudicotyledons</taxon>
        <taxon>Gunneridae</taxon>
        <taxon>Pentapetalae</taxon>
        <taxon>asterids</taxon>
        <taxon>campanulids</taxon>
        <taxon>Asterales</taxon>
        <taxon>Asteraceae</taxon>
        <taxon>Asteroideae</taxon>
        <taxon>Heliantheae alliance</taxon>
        <taxon>Heliantheae</taxon>
        <taxon>Helianthus</taxon>
    </lineage>
</organism>
<protein>
    <submittedName>
        <fullName evidence="2">Uncharacterized protein</fullName>
    </submittedName>
</protein>
<feature type="region of interest" description="Disordered" evidence="1">
    <location>
        <begin position="83"/>
        <end position="104"/>
    </location>
</feature>
<accession>A0A9K3ITS6</accession>
<reference evidence="2" key="2">
    <citation type="submission" date="2020-06" db="EMBL/GenBank/DDBJ databases">
        <title>Helianthus annuus Genome sequencing and assembly Release 2.</title>
        <authorList>
            <person name="Gouzy J."/>
            <person name="Langlade N."/>
            <person name="Munos S."/>
        </authorList>
    </citation>
    <scope>NUCLEOTIDE SEQUENCE</scope>
    <source>
        <tissue evidence="2">Leaves</tissue>
    </source>
</reference>
<dbReference type="Proteomes" id="UP000215914">
    <property type="component" value="Unassembled WGS sequence"/>
</dbReference>
<evidence type="ECO:0000313" key="3">
    <source>
        <dbReference type="Proteomes" id="UP000215914"/>
    </source>
</evidence>
<feature type="compositionally biased region" description="Low complexity" evidence="1">
    <location>
        <begin position="95"/>
        <end position="104"/>
    </location>
</feature>
<comment type="caution">
    <text evidence="2">The sequence shown here is derived from an EMBL/GenBank/DDBJ whole genome shotgun (WGS) entry which is preliminary data.</text>
</comment>
<evidence type="ECO:0000256" key="1">
    <source>
        <dbReference type="SAM" id="MobiDB-lite"/>
    </source>
</evidence>
<sequence length="174" mass="19682">MCYIQAMPMRWRVLYTIENIIEQEGIEIGMSELDELYNLVNHGSHRFLFKHKPGDPHPVLKTTKNDPQWRNRFFFVRRDSIPDGKDLPKKWATHGAGKSSKSASRFSVSVLDAFASSRSGKKHLAASPSIPAPKAVSTKGKGGKKRKTAETLEGLPLIQYQFEEYVSEVRIPDP</sequence>
<feature type="region of interest" description="Disordered" evidence="1">
    <location>
        <begin position="122"/>
        <end position="150"/>
    </location>
</feature>
<name>A0A9K3ITS6_HELAN</name>